<dbReference type="EMBL" id="CP059343">
    <property type="protein sequence ID" value="QMS56267.1"/>
    <property type="molecule type" value="Genomic_DNA"/>
</dbReference>
<comment type="similarity">
    <text evidence="1">Belongs to the UPF0312 family.</text>
</comment>
<dbReference type="Pfam" id="PF04264">
    <property type="entry name" value="YceI"/>
    <property type="match status" value="1"/>
</dbReference>
<evidence type="ECO:0000313" key="3">
    <source>
        <dbReference type="EMBL" id="QMS56267.1"/>
    </source>
</evidence>
<gene>
    <name evidence="3" type="primary">yceI</name>
    <name evidence="3" type="ORF">CIB50_0000970</name>
</gene>
<dbReference type="AlphaFoldDB" id="A0A7D7KZG5"/>
<dbReference type="KEGG" id="kvr:CIB50_0000970"/>
<dbReference type="InterPro" id="IPR007372">
    <property type="entry name" value="Lipid/polyisoprenoid-bd_YceI"/>
</dbReference>
<dbReference type="PANTHER" id="PTHR34406:SF1">
    <property type="entry name" value="PROTEIN YCEI"/>
    <property type="match status" value="1"/>
</dbReference>
<organism evidence="3 4">
    <name type="scientific">Kocuria varians</name>
    <name type="common">Micrococcus varians</name>
    <dbReference type="NCBI Taxonomy" id="1272"/>
    <lineage>
        <taxon>Bacteria</taxon>
        <taxon>Bacillati</taxon>
        <taxon>Actinomycetota</taxon>
        <taxon>Actinomycetes</taxon>
        <taxon>Micrococcales</taxon>
        <taxon>Micrococcaceae</taxon>
        <taxon>Kocuria</taxon>
    </lineage>
</organism>
<dbReference type="PANTHER" id="PTHR34406">
    <property type="entry name" value="PROTEIN YCEI"/>
    <property type="match status" value="1"/>
</dbReference>
<reference evidence="3 4" key="2">
    <citation type="submission" date="2020-07" db="EMBL/GenBank/DDBJ databases">
        <title>Genome of starter culture bacteria Kocuria salsicia reveals its technological properties and safety for usage in meat industry.</title>
        <authorList>
            <person name="Michael M."/>
            <person name="Konstantin K."/>
            <person name="Evgenii K."/>
            <person name="Galina S."/>
            <person name="Oksana K."/>
            <person name="Andrei L."/>
        </authorList>
    </citation>
    <scope>NUCLEOTIDE SEQUENCE [LARGE SCALE GENOMIC DNA]</scope>
    <source>
        <strain evidence="3 4">80</strain>
    </source>
</reference>
<dbReference type="SUPFAM" id="SSF101874">
    <property type="entry name" value="YceI-like"/>
    <property type="match status" value="1"/>
</dbReference>
<dbReference type="SMART" id="SM00867">
    <property type="entry name" value="YceI"/>
    <property type="match status" value="1"/>
</dbReference>
<keyword evidence="4" id="KW-1185">Reference proteome</keyword>
<feature type="domain" description="Lipid/polyisoprenoid-binding YceI-like" evidence="2">
    <location>
        <begin position="11"/>
        <end position="178"/>
    </location>
</feature>
<name>A0A7D7KZG5_KOCVA</name>
<proteinExistence type="inferred from homology"/>
<dbReference type="RefSeq" id="WP_094393409.1">
    <property type="nucleotide sequence ID" value="NZ_CP059343.1"/>
</dbReference>
<protein>
    <submittedName>
        <fullName evidence="3">Protein YceI</fullName>
    </submittedName>
</protein>
<evidence type="ECO:0000313" key="4">
    <source>
        <dbReference type="Proteomes" id="UP000216825"/>
    </source>
</evidence>
<accession>A0A7D7KZG5</accession>
<reference evidence="4" key="1">
    <citation type="submission" date="2017-08" db="EMBL/GenBank/DDBJ databases">
        <title>Draft Genome Sequence of Kocuria varians 80.</title>
        <authorList>
            <person name="Minaev M."/>
            <person name="Kurbakov K.A."/>
            <person name="Solodovnikova G.I."/>
            <person name="Kuznetsova O.A."/>
            <person name="Lisitsyn A.B."/>
        </authorList>
    </citation>
    <scope>NUCLEOTIDE SEQUENCE [LARGE SCALE GENOMIC DNA]</scope>
    <source>
        <strain evidence="4">80</strain>
    </source>
</reference>
<dbReference type="InterPro" id="IPR036761">
    <property type="entry name" value="TTHA0802/YceI-like_sf"/>
</dbReference>
<evidence type="ECO:0000256" key="1">
    <source>
        <dbReference type="ARBA" id="ARBA00008812"/>
    </source>
</evidence>
<sequence length="185" mass="19786">MSTLEGMTPGTWTLDPAHTEVGFSVRHAGISKVRGVFSDVSGELNVTGDTANDTGLVTIQTNSVDTKNEGRDNHVRSAEFFDVENYPQMTYKITGVELNGDEGTVKGQLTLRDVTKDVDLAVEFNGVAVDPFGATRAGFSASTSISRKEFNVTWNAALETGGVMVSDKVNITLDVEFTAPESSSN</sequence>
<evidence type="ECO:0000259" key="2">
    <source>
        <dbReference type="SMART" id="SM00867"/>
    </source>
</evidence>
<dbReference type="Gene3D" id="2.40.128.110">
    <property type="entry name" value="Lipid/polyisoprenoid-binding, YceI-like"/>
    <property type="match status" value="1"/>
</dbReference>
<dbReference type="Proteomes" id="UP000216825">
    <property type="component" value="Chromosome"/>
</dbReference>